<feature type="signal peptide" evidence="2">
    <location>
        <begin position="1"/>
        <end position="23"/>
    </location>
</feature>
<sequence length="175" mass="19466">MSLTSFIYLELLVLKLDFFHTSSINFSMDKKKKQRLLTGPRGTVMKWRNSSKMASRLSSCPVYGPGTTINPHCSTLPSTARLPPNNRVHGPLRNSPDAKGHTAGSCHPLSLSSSHLPSPPLCRLLSTYFLTAGANRLPLLPPPPPMRSGNLSLRHWRTPPRWPPSAHQRNGFWQP</sequence>
<evidence type="ECO:0000313" key="4">
    <source>
        <dbReference type="Proteomes" id="UP000824219"/>
    </source>
</evidence>
<dbReference type="EMBL" id="JAHKSW010000018">
    <property type="protein sequence ID" value="KAG7320800.1"/>
    <property type="molecule type" value="Genomic_DNA"/>
</dbReference>
<dbReference type="Proteomes" id="UP000824219">
    <property type="component" value="Linkage Group LG18"/>
</dbReference>
<keyword evidence="2" id="KW-0732">Signal</keyword>
<organism evidence="3 4">
    <name type="scientific">Hemibagrus wyckioides</name>
    <dbReference type="NCBI Taxonomy" id="337641"/>
    <lineage>
        <taxon>Eukaryota</taxon>
        <taxon>Metazoa</taxon>
        <taxon>Chordata</taxon>
        <taxon>Craniata</taxon>
        <taxon>Vertebrata</taxon>
        <taxon>Euteleostomi</taxon>
        <taxon>Actinopterygii</taxon>
        <taxon>Neopterygii</taxon>
        <taxon>Teleostei</taxon>
        <taxon>Ostariophysi</taxon>
        <taxon>Siluriformes</taxon>
        <taxon>Bagridae</taxon>
        <taxon>Hemibagrus</taxon>
    </lineage>
</organism>
<evidence type="ECO:0000313" key="3">
    <source>
        <dbReference type="EMBL" id="KAG7320800.1"/>
    </source>
</evidence>
<proteinExistence type="predicted"/>
<gene>
    <name evidence="3" type="ORF">KOW79_015215</name>
</gene>
<protein>
    <submittedName>
        <fullName evidence="3">Uncharacterized protein</fullName>
    </submittedName>
</protein>
<name>A0A9D3NER7_9TELE</name>
<feature type="region of interest" description="Disordered" evidence="1">
    <location>
        <begin position="83"/>
        <end position="110"/>
    </location>
</feature>
<keyword evidence="4" id="KW-1185">Reference proteome</keyword>
<reference evidence="3 4" key="1">
    <citation type="submission" date="2021-06" db="EMBL/GenBank/DDBJ databases">
        <title>Chromosome-level genome assembly of the red-tail catfish (Hemibagrus wyckioides).</title>
        <authorList>
            <person name="Shao F."/>
        </authorList>
    </citation>
    <scope>NUCLEOTIDE SEQUENCE [LARGE SCALE GENOMIC DNA]</scope>
    <source>
        <strain evidence="3">EC202008001</strain>
        <tissue evidence="3">Blood</tissue>
    </source>
</reference>
<evidence type="ECO:0000256" key="2">
    <source>
        <dbReference type="SAM" id="SignalP"/>
    </source>
</evidence>
<evidence type="ECO:0000256" key="1">
    <source>
        <dbReference type="SAM" id="MobiDB-lite"/>
    </source>
</evidence>
<comment type="caution">
    <text evidence="3">The sequence shown here is derived from an EMBL/GenBank/DDBJ whole genome shotgun (WGS) entry which is preliminary data.</text>
</comment>
<dbReference type="AlphaFoldDB" id="A0A9D3NER7"/>
<feature type="chain" id="PRO_5039722590" evidence="2">
    <location>
        <begin position="24"/>
        <end position="175"/>
    </location>
</feature>
<accession>A0A9D3NER7</accession>